<dbReference type="EMBL" id="CP050315">
    <property type="protein sequence ID" value="QIR16617.1"/>
    <property type="molecule type" value="Genomic_DNA"/>
</dbReference>
<evidence type="ECO:0000313" key="2">
    <source>
        <dbReference type="Proteomes" id="UP000502608"/>
    </source>
</evidence>
<proteinExistence type="predicted"/>
<dbReference type="Proteomes" id="UP000502608">
    <property type="component" value="Plasmid pPN3F2_2"/>
</dbReference>
<organism evidence="1 2">
    <name type="scientific">Shewanella aestuarii</name>
    <dbReference type="NCBI Taxonomy" id="1028752"/>
    <lineage>
        <taxon>Bacteria</taxon>
        <taxon>Pseudomonadati</taxon>
        <taxon>Pseudomonadota</taxon>
        <taxon>Gammaproteobacteria</taxon>
        <taxon>Alteromonadales</taxon>
        <taxon>Shewanellaceae</taxon>
        <taxon>Shewanella</taxon>
    </lineage>
</organism>
<geneLocation type="plasmid" evidence="1 2">
    <name>pPN3F2_2</name>
</geneLocation>
<accession>A0A6G9QRG1</accession>
<keyword evidence="2" id="KW-1185">Reference proteome</keyword>
<gene>
    <name evidence="1" type="ORF">HBH39_19265</name>
</gene>
<dbReference type="AlphaFoldDB" id="A0A6G9QRG1"/>
<sequence length="137" mass="15203">MTTTTLKPKYMHLTQYSRSGVYNESQILDLALEMGSLVTMPSPGRLKVSNNIAAFTFDLNIDDENDHGCDDYTLTSITKRIKPRVGATIVATCCISRPLLTQGDTATLVRVNDNGSWRCSVKNAEFDVFSAHYFVVC</sequence>
<reference evidence="1 2" key="1">
    <citation type="submission" date="2020-03" db="EMBL/GenBank/DDBJ databases">
        <title>Complete genome sequence of Shewanella sp.</title>
        <authorList>
            <person name="Kim Y.-S."/>
            <person name="Kim S.-J."/>
            <person name="Jung H.-K."/>
            <person name="Kim K.-H."/>
        </authorList>
    </citation>
    <scope>NUCLEOTIDE SEQUENCE [LARGE SCALE GENOMIC DNA]</scope>
    <source>
        <strain evidence="1 2">PN3F2</strain>
        <plasmid evidence="1 2">pPN3F2_2</plasmid>
    </source>
</reference>
<name>A0A6G9QRG1_9GAMM</name>
<evidence type="ECO:0000313" key="1">
    <source>
        <dbReference type="EMBL" id="QIR16617.1"/>
    </source>
</evidence>
<protein>
    <submittedName>
        <fullName evidence="1">Uncharacterized protein</fullName>
    </submittedName>
</protein>
<dbReference type="KEGG" id="saes:HBH39_19265"/>
<dbReference type="RefSeq" id="WP_167680445.1">
    <property type="nucleotide sequence ID" value="NZ_CP050315.1"/>
</dbReference>
<keyword evidence="1" id="KW-0614">Plasmid</keyword>